<evidence type="ECO:0000313" key="4">
    <source>
        <dbReference type="Proteomes" id="UP001597399"/>
    </source>
</evidence>
<dbReference type="Pfam" id="PF03796">
    <property type="entry name" value="DnaB_C"/>
    <property type="match status" value="1"/>
</dbReference>
<accession>A0ABW5RYM5</accession>
<proteinExistence type="predicted"/>
<reference evidence="4" key="2">
    <citation type="journal article" date="2019" name="Int. J. Syst. Evol. Microbiol.">
        <title>The Global Catalogue of Microorganisms (GCM) 10K type strain sequencing project: providing services to taxonomists for standard genome sequencing and annotation.</title>
        <authorList>
            <consortium name="The Broad Institute Genomics Platform"/>
            <consortium name="The Broad Institute Genome Sequencing Center for Infectious Disease"/>
            <person name="Wu L."/>
            <person name="Ma J."/>
        </authorList>
    </citation>
    <scope>NUCLEOTIDE SEQUENCE [LARGE SCALE GENOMIC DNA]</scope>
    <source>
        <strain evidence="4">TISTR 2466</strain>
    </source>
</reference>
<sequence length="43" mass="5104">YYKHQSNNNEIEIIIAKQRNGMTGTVKMEADLPHQRFKNLKPF</sequence>
<gene>
    <name evidence="2" type="ORF">ACFSUE_02950</name>
    <name evidence="3" type="ORF">ACFSUE_03030</name>
</gene>
<dbReference type="Proteomes" id="UP001597399">
    <property type="component" value="Unassembled WGS sequence"/>
</dbReference>
<dbReference type="EMBL" id="JBHUMQ010000004">
    <property type="protein sequence ID" value="MFD2692604.1"/>
    <property type="molecule type" value="Genomic_DNA"/>
</dbReference>
<evidence type="ECO:0000313" key="2">
    <source>
        <dbReference type="EMBL" id="MFD2692604.1"/>
    </source>
</evidence>
<dbReference type="Gene3D" id="3.40.50.300">
    <property type="entry name" value="P-loop containing nucleotide triphosphate hydrolases"/>
    <property type="match status" value="1"/>
</dbReference>
<organism evidence="2 4">
    <name type="scientific">Sporolactobacillus shoreicorticis</name>
    <dbReference type="NCBI Taxonomy" id="1923877"/>
    <lineage>
        <taxon>Bacteria</taxon>
        <taxon>Bacillati</taxon>
        <taxon>Bacillota</taxon>
        <taxon>Bacilli</taxon>
        <taxon>Bacillales</taxon>
        <taxon>Sporolactobacillaceae</taxon>
        <taxon>Sporolactobacillus</taxon>
    </lineage>
</organism>
<reference evidence="2" key="1">
    <citation type="journal article" date="2014" name="Int. J. Syst. Evol. Microbiol.">
        <title>Complete genome of a new Firmicutes species belonging to the dominant human colonic microbiota ('Ruminococcus bicirculans') reveals two chromosomes and a selective capacity to utilize plant glucans.</title>
        <authorList>
            <consortium name="NISC Comparative Sequencing Program"/>
            <person name="Wegmann U."/>
            <person name="Louis P."/>
            <person name="Goesmann A."/>
            <person name="Henrissat B."/>
            <person name="Duncan S.H."/>
            <person name="Flint H.J."/>
        </authorList>
    </citation>
    <scope>NUCLEOTIDE SEQUENCE</scope>
    <source>
        <strain evidence="2">TISTR 2466</strain>
    </source>
</reference>
<dbReference type="EMBL" id="JBHUMQ010000005">
    <property type="protein sequence ID" value="MFD2692619.1"/>
    <property type="molecule type" value="Genomic_DNA"/>
</dbReference>
<dbReference type="InterPro" id="IPR027417">
    <property type="entry name" value="P-loop_NTPase"/>
</dbReference>
<keyword evidence="4" id="KW-1185">Reference proteome</keyword>
<feature type="non-terminal residue" evidence="2">
    <location>
        <position position="1"/>
    </location>
</feature>
<dbReference type="RefSeq" id="WP_381530859.1">
    <property type="nucleotide sequence ID" value="NZ_JBHUMQ010000004.1"/>
</dbReference>
<name>A0ABW5RYM5_9BACL</name>
<comment type="caution">
    <text evidence="2">The sequence shown here is derived from an EMBL/GenBank/DDBJ whole genome shotgun (WGS) entry which is preliminary data.</text>
</comment>
<reference evidence="2" key="3">
    <citation type="submission" date="2024-09" db="EMBL/GenBank/DDBJ databases">
        <authorList>
            <person name="Sun Q."/>
            <person name="Mori K."/>
        </authorList>
    </citation>
    <scope>NUCLEOTIDE SEQUENCE</scope>
    <source>
        <strain evidence="2">TISTR 2466</strain>
    </source>
</reference>
<evidence type="ECO:0000313" key="3">
    <source>
        <dbReference type="EMBL" id="MFD2692619.1"/>
    </source>
</evidence>
<evidence type="ECO:0000259" key="1">
    <source>
        <dbReference type="Pfam" id="PF03796"/>
    </source>
</evidence>
<dbReference type="InterPro" id="IPR007694">
    <property type="entry name" value="DNA_helicase_DnaB-like_C"/>
</dbReference>
<protein>
    <submittedName>
        <fullName evidence="2">DnaB-like helicase C-terminal domain-containing protein</fullName>
    </submittedName>
</protein>
<feature type="domain" description="SF4 helicase" evidence="1">
    <location>
        <begin position="1"/>
        <end position="39"/>
    </location>
</feature>